<dbReference type="PROSITE" id="PS50995">
    <property type="entry name" value="HTH_MARR_2"/>
    <property type="match status" value="1"/>
</dbReference>
<dbReference type="EMBL" id="FOEP01000003">
    <property type="protein sequence ID" value="SEP93124.1"/>
    <property type="molecule type" value="Genomic_DNA"/>
</dbReference>
<dbReference type="PANTHER" id="PTHR33164">
    <property type="entry name" value="TRANSCRIPTIONAL REGULATOR, MARR FAMILY"/>
    <property type="match status" value="1"/>
</dbReference>
<organism evidence="6 7">
    <name type="scientific">Thalassovita taeanensis</name>
    <dbReference type="NCBI Taxonomy" id="657014"/>
    <lineage>
        <taxon>Bacteria</taxon>
        <taxon>Pseudomonadati</taxon>
        <taxon>Pseudomonadota</taxon>
        <taxon>Alphaproteobacteria</taxon>
        <taxon>Rhodobacterales</taxon>
        <taxon>Roseobacteraceae</taxon>
        <taxon>Thalassovita</taxon>
    </lineage>
</organism>
<proteinExistence type="predicted"/>
<name>A0A1H9BW64_9RHOB</name>
<evidence type="ECO:0000313" key="6">
    <source>
        <dbReference type="EMBL" id="SEP93124.1"/>
    </source>
</evidence>
<dbReference type="PROSITE" id="PS01117">
    <property type="entry name" value="HTH_MARR_1"/>
    <property type="match status" value="1"/>
</dbReference>
<dbReference type="Pfam" id="PF12802">
    <property type="entry name" value="MarR_2"/>
    <property type="match status" value="1"/>
</dbReference>
<keyword evidence="2 6" id="KW-0238">DNA-binding</keyword>
<dbReference type="SUPFAM" id="SSF46785">
    <property type="entry name" value="Winged helix' DNA-binding domain"/>
    <property type="match status" value="1"/>
</dbReference>
<dbReference type="InterPro" id="IPR036390">
    <property type="entry name" value="WH_DNA-bd_sf"/>
</dbReference>
<feature type="compositionally biased region" description="Basic and acidic residues" evidence="4">
    <location>
        <begin position="9"/>
        <end position="21"/>
    </location>
</feature>
<dbReference type="Proteomes" id="UP000198634">
    <property type="component" value="Unassembled WGS sequence"/>
</dbReference>
<keyword evidence="1" id="KW-0805">Transcription regulation</keyword>
<evidence type="ECO:0000256" key="2">
    <source>
        <dbReference type="ARBA" id="ARBA00023125"/>
    </source>
</evidence>
<keyword evidence="7" id="KW-1185">Reference proteome</keyword>
<dbReference type="InterPro" id="IPR023187">
    <property type="entry name" value="Tscrpt_reg_MarR-type_CS"/>
</dbReference>
<dbReference type="AlphaFoldDB" id="A0A1H9BW64"/>
<evidence type="ECO:0000256" key="3">
    <source>
        <dbReference type="ARBA" id="ARBA00023163"/>
    </source>
</evidence>
<evidence type="ECO:0000256" key="1">
    <source>
        <dbReference type="ARBA" id="ARBA00023015"/>
    </source>
</evidence>
<reference evidence="6 7" key="1">
    <citation type="submission" date="2016-10" db="EMBL/GenBank/DDBJ databases">
        <authorList>
            <person name="de Groot N.N."/>
        </authorList>
    </citation>
    <scope>NUCLEOTIDE SEQUENCE [LARGE SCALE GENOMIC DNA]</scope>
    <source>
        <strain evidence="6 7">DSM 22007</strain>
    </source>
</reference>
<feature type="domain" description="HTH marR-type" evidence="5">
    <location>
        <begin position="23"/>
        <end position="161"/>
    </location>
</feature>
<evidence type="ECO:0000256" key="4">
    <source>
        <dbReference type="SAM" id="MobiDB-lite"/>
    </source>
</evidence>
<dbReference type="InterPro" id="IPR039422">
    <property type="entry name" value="MarR/SlyA-like"/>
</dbReference>
<dbReference type="PANTHER" id="PTHR33164:SF64">
    <property type="entry name" value="TRANSCRIPTIONAL REGULATOR SLYA"/>
    <property type="match status" value="1"/>
</dbReference>
<feature type="region of interest" description="Disordered" evidence="4">
    <location>
        <begin position="1"/>
        <end position="21"/>
    </location>
</feature>
<evidence type="ECO:0000313" key="7">
    <source>
        <dbReference type="Proteomes" id="UP000198634"/>
    </source>
</evidence>
<dbReference type="OrthoDB" id="8452803at2"/>
<evidence type="ECO:0000259" key="5">
    <source>
        <dbReference type="PROSITE" id="PS50995"/>
    </source>
</evidence>
<dbReference type="SMART" id="SM00347">
    <property type="entry name" value="HTH_MARR"/>
    <property type="match status" value="1"/>
</dbReference>
<sequence>MPSKNKNTASDRPRATGESGPKEFRIGFLVHDVSRMRRTLFDTAMKPLGITRSQWWALAQLSRSTALNENKDILQSDLARIMEVGKVTVGGLIDRLESSGFVVRVPDAHDRRAKRVSITKQGHEVLDRMVGVGHELNIQTLNGISPEELRAAEGVLAKMKVNIRAILGPDMNG</sequence>
<gene>
    <name evidence="6" type="ORF">SAMN04488092_10322</name>
</gene>
<dbReference type="PRINTS" id="PR00598">
    <property type="entry name" value="HTHMARR"/>
</dbReference>
<dbReference type="Gene3D" id="1.10.10.10">
    <property type="entry name" value="Winged helix-like DNA-binding domain superfamily/Winged helix DNA-binding domain"/>
    <property type="match status" value="1"/>
</dbReference>
<dbReference type="GO" id="GO:0003700">
    <property type="term" value="F:DNA-binding transcription factor activity"/>
    <property type="evidence" value="ECO:0007669"/>
    <property type="project" value="InterPro"/>
</dbReference>
<dbReference type="STRING" id="657014.SAMN04488092_10322"/>
<keyword evidence="3" id="KW-0804">Transcription</keyword>
<dbReference type="InterPro" id="IPR000835">
    <property type="entry name" value="HTH_MarR-typ"/>
</dbReference>
<accession>A0A1H9BW64</accession>
<dbReference type="GO" id="GO:0003677">
    <property type="term" value="F:DNA binding"/>
    <property type="evidence" value="ECO:0007669"/>
    <property type="project" value="UniProtKB-KW"/>
</dbReference>
<protein>
    <submittedName>
        <fullName evidence="6">DNA-binding transcriptional regulator, MarR family</fullName>
    </submittedName>
</protein>
<dbReference type="InterPro" id="IPR036388">
    <property type="entry name" value="WH-like_DNA-bd_sf"/>
</dbReference>
<dbReference type="GO" id="GO:0006950">
    <property type="term" value="P:response to stress"/>
    <property type="evidence" value="ECO:0007669"/>
    <property type="project" value="TreeGrafter"/>
</dbReference>